<evidence type="ECO:0000256" key="3">
    <source>
        <dbReference type="ARBA" id="ARBA00022692"/>
    </source>
</evidence>
<dbReference type="Proteomes" id="UP000762676">
    <property type="component" value="Unassembled WGS sequence"/>
</dbReference>
<dbReference type="Gene3D" id="1.20.1070.10">
    <property type="entry name" value="Rhodopsin 7-helix transmembrane proteins"/>
    <property type="match status" value="1"/>
</dbReference>
<feature type="transmembrane region" description="Helical" evidence="7">
    <location>
        <begin position="28"/>
        <end position="52"/>
    </location>
</feature>
<organism evidence="9 10">
    <name type="scientific">Elysia marginata</name>
    <dbReference type="NCBI Taxonomy" id="1093978"/>
    <lineage>
        <taxon>Eukaryota</taxon>
        <taxon>Metazoa</taxon>
        <taxon>Spiralia</taxon>
        <taxon>Lophotrochozoa</taxon>
        <taxon>Mollusca</taxon>
        <taxon>Gastropoda</taxon>
        <taxon>Heterobranchia</taxon>
        <taxon>Euthyneura</taxon>
        <taxon>Panpulmonata</taxon>
        <taxon>Sacoglossa</taxon>
        <taxon>Placobranchoidea</taxon>
        <taxon>Plakobranchidae</taxon>
        <taxon>Elysia</taxon>
    </lineage>
</organism>
<proteinExistence type="predicted"/>
<evidence type="ECO:0000313" key="10">
    <source>
        <dbReference type="Proteomes" id="UP000762676"/>
    </source>
</evidence>
<dbReference type="SUPFAM" id="SSF81321">
    <property type="entry name" value="Family A G protein-coupled receptor-like"/>
    <property type="match status" value="1"/>
</dbReference>
<keyword evidence="5 7" id="KW-0472">Membrane</keyword>
<protein>
    <submittedName>
        <fullName evidence="9">G-protein coupled receptor</fullName>
    </submittedName>
</protein>
<evidence type="ECO:0000256" key="6">
    <source>
        <dbReference type="ARBA" id="ARBA00023170"/>
    </source>
</evidence>
<dbReference type="AlphaFoldDB" id="A0AAV4FJ03"/>
<evidence type="ECO:0000259" key="8">
    <source>
        <dbReference type="PROSITE" id="PS50262"/>
    </source>
</evidence>
<evidence type="ECO:0000256" key="4">
    <source>
        <dbReference type="ARBA" id="ARBA00022989"/>
    </source>
</evidence>
<sequence length="234" mass="26579">MLNISDVVSSSRYLYIIRPYFYQRVINIRLISVFVGITWVIGLLLAFLPQLVAKPYGDVPVCDVTERQPVWYTFYICLVLYSTLCVINFILYSIILHAAGKQRKAVRANVPVPHQHGKGQDTSTNINKGTMKSIKFFLTVFGVFLACGTPTVVVIGLDYYADVPDQVYRFMNLITMSNSGMNFIIYAAMNKQFRQAFLRNSVLGKCQNVPICCCLKGCDEDVDDEKKHTMRNLD</sequence>
<keyword evidence="10" id="KW-1185">Reference proteome</keyword>
<evidence type="ECO:0000256" key="1">
    <source>
        <dbReference type="ARBA" id="ARBA00004651"/>
    </source>
</evidence>
<dbReference type="PROSITE" id="PS50262">
    <property type="entry name" value="G_PROTEIN_RECEP_F1_2"/>
    <property type="match status" value="1"/>
</dbReference>
<keyword evidence="6 9" id="KW-0675">Receptor</keyword>
<dbReference type="GO" id="GO:0005886">
    <property type="term" value="C:plasma membrane"/>
    <property type="evidence" value="ECO:0007669"/>
    <property type="project" value="UniProtKB-SubCell"/>
</dbReference>
<name>A0AAV4FJ03_9GAST</name>
<feature type="transmembrane region" description="Helical" evidence="7">
    <location>
        <begin position="167"/>
        <end position="189"/>
    </location>
</feature>
<accession>A0AAV4FJ03</accession>
<dbReference type="InterPro" id="IPR000276">
    <property type="entry name" value="GPCR_Rhodpsn"/>
</dbReference>
<dbReference type="EMBL" id="BMAT01000802">
    <property type="protein sequence ID" value="GFR73402.1"/>
    <property type="molecule type" value="Genomic_DNA"/>
</dbReference>
<keyword evidence="2" id="KW-1003">Cell membrane</keyword>
<dbReference type="PANTHER" id="PTHR24241">
    <property type="entry name" value="NEUROPEPTIDE RECEPTOR-RELATED G-PROTEIN COUPLED RECEPTOR"/>
    <property type="match status" value="1"/>
</dbReference>
<comment type="caution">
    <text evidence="9">The sequence shown here is derived from an EMBL/GenBank/DDBJ whole genome shotgun (WGS) entry which is preliminary data.</text>
</comment>
<feature type="transmembrane region" description="Helical" evidence="7">
    <location>
        <begin position="136"/>
        <end position="161"/>
    </location>
</feature>
<evidence type="ECO:0000256" key="2">
    <source>
        <dbReference type="ARBA" id="ARBA00022475"/>
    </source>
</evidence>
<evidence type="ECO:0000256" key="7">
    <source>
        <dbReference type="SAM" id="Phobius"/>
    </source>
</evidence>
<evidence type="ECO:0000313" key="9">
    <source>
        <dbReference type="EMBL" id="GFR73402.1"/>
    </source>
</evidence>
<keyword evidence="3 7" id="KW-0812">Transmembrane</keyword>
<dbReference type="CDD" id="cd00637">
    <property type="entry name" value="7tm_classA_rhodopsin-like"/>
    <property type="match status" value="1"/>
</dbReference>
<keyword evidence="4 7" id="KW-1133">Transmembrane helix</keyword>
<reference evidence="9 10" key="1">
    <citation type="journal article" date="2021" name="Elife">
        <title>Chloroplast acquisition without the gene transfer in kleptoplastic sea slugs, Plakobranchus ocellatus.</title>
        <authorList>
            <person name="Maeda T."/>
            <person name="Takahashi S."/>
            <person name="Yoshida T."/>
            <person name="Shimamura S."/>
            <person name="Takaki Y."/>
            <person name="Nagai Y."/>
            <person name="Toyoda A."/>
            <person name="Suzuki Y."/>
            <person name="Arimoto A."/>
            <person name="Ishii H."/>
            <person name="Satoh N."/>
            <person name="Nishiyama T."/>
            <person name="Hasebe M."/>
            <person name="Maruyama T."/>
            <person name="Minagawa J."/>
            <person name="Obokata J."/>
            <person name="Shigenobu S."/>
        </authorList>
    </citation>
    <scope>NUCLEOTIDE SEQUENCE [LARGE SCALE GENOMIC DNA]</scope>
</reference>
<evidence type="ECO:0000256" key="5">
    <source>
        <dbReference type="ARBA" id="ARBA00023136"/>
    </source>
</evidence>
<dbReference type="GO" id="GO:0004930">
    <property type="term" value="F:G protein-coupled receptor activity"/>
    <property type="evidence" value="ECO:0007669"/>
    <property type="project" value="InterPro"/>
</dbReference>
<dbReference type="InterPro" id="IPR017452">
    <property type="entry name" value="GPCR_Rhodpsn_7TM"/>
</dbReference>
<comment type="subcellular location">
    <subcellularLocation>
        <location evidence="1">Cell membrane</location>
        <topology evidence="1">Multi-pass membrane protein</topology>
    </subcellularLocation>
</comment>
<feature type="domain" description="G-protein coupled receptors family 1 profile" evidence="8">
    <location>
        <begin position="1"/>
        <end position="186"/>
    </location>
</feature>
<dbReference type="Pfam" id="PF00001">
    <property type="entry name" value="7tm_1"/>
    <property type="match status" value="1"/>
</dbReference>
<gene>
    <name evidence="9" type="ORF">ElyMa_000404500</name>
</gene>
<feature type="transmembrane region" description="Helical" evidence="7">
    <location>
        <begin position="72"/>
        <end position="95"/>
    </location>
</feature>